<comment type="caution">
    <text evidence="2">The sequence shown here is derived from an EMBL/GenBank/DDBJ whole genome shotgun (WGS) entry which is preliminary data.</text>
</comment>
<evidence type="ECO:0000313" key="3">
    <source>
        <dbReference type="Proteomes" id="UP000653692"/>
    </source>
</evidence>
<dbReference type="EMBL" id="DQUR01000141">
    <property type="protein sequence ID" value="HIP89136.1"/>
    <property type="molecule type" value="Genomic_DNA"/>
</dbReference>
<name>A0A832ZHP0_9EURY</name>
<dbReference type="Pfam" id="PF05763">
    <property type="entry name" value="DUF835"/>
    <property type="match status" value="1"/>
</dbReference>
<evidence type="ECO:0000313" key="2">
    <source>
        <dbReference type="EMBL" id="HIP89136.1"/>
    </source>
</evidence>
<gene>
    <name evidence="2" type="ORF">EYH24_04175</name>
</gene>
<dbReference type="AlphaFoldDB" id="A0A832ZHP0"/>
<dbReference type="Proteomes" id="UP000653692">
    <property type="component" value="Unassembled WGS sequence"/>
</dbReference>
<feature type="domain" description="DUF835" evidence="1">
    <location>
        <begin position="4"/>
        <end position="50"/>
    </location>
</feature>
<reference evidence="2" key="1">
    <citation type="journal article" date="2020" name="ISME J.">
        <title>Gammaproteobacteria mediating utilization of methyl-, sulfur- and petroleum organic compounds in deep ocean hydrothermal plumes.</title>
        <authorList>
            <person name="Zhou Z."/>
            <person name="Liu Y."/>
            <person name="Pan J."/>
            <person name="Cron B.R."/>
            <person name="Toner B.M."/>
            <person name="Anantharaman K."/>
            <person name="Breier J.A."/>
            <person name="Dick G.J."/>
            <person name="Li M."/>
        </authorList>
    </citation>
    <scope>NUCLEOTIDE SEQUENCE</scope>
    <source>
        <strain evidence="2">SZUA-1476</strain>
    </source>
</reference>
<proteinExistence type="predicted"/>
<protein>
    <submittedName>
        <fullName evidence="2">DUF835 domain-containing protein</fullName>
    </submittedName>
</protein>
<accession>A0A832ZHP0</accession>
<organism evidence="2 3">
    <name type="scientific">Thermococcus paralvinellae</name>
    <dbReference type="NCBI Taxonomy" id="582419"/>
    <lineage>
        <taxon>Archaea</taxon>
        <taxon>Methanobacteriati</taxon>
        <taxon>Methanobacteriota</taxon>
        <taxon>Thermococci</taxon>
        <taxon>Thermococcales</taxon>
        <taxon>Thermococcaceae</taxon>
        <taxon>Thermococcus</taxon>
    </lineage>
</organism>
<evidence type="ECO:0000259" key="1">
    <source>
        <dbReference type="Pfam" id="PF05763"/>
    </source>
</evidence>
<dbReference type="InterPro" id="IPR008553">
    <property type="entry name" value="DUF835"/>
</dbReference>
<sequence length="51" mass="6014">MPFLYNGIEPIMKFLSSLRDFAILYNGSLILVTNPSAWNKREWTLLRKLLE</sequence>